<proteinExistence type="inferred from homology"/>
<feature type="domain" description="Beta-hexosaminidase eukaryotic type N-terminal" evidence="10">
    <location>
        <begin position="30"/>
        <end position="147"/>
    </location>
</feature>
<dbReference type="InterPro" id="IPR029019">
    <property type="entry name" value="HEX_eukaryotic_N"/>
</dbReference>
<keyword evidence="8" id="KW-0732">Signal</keyword>
<evidence type="ECO:0000259" key="10">
    <source>
        <dbReference type="Pfam" id="PF14845"/>
    </source>
</evidence>
<evidence type="ECO:0000313" key="11">
    <source>
        <dbReference type="Proteomes" id="UP000887575"/>
    </source>
</evidence>
<organism evidence="11 12">
    <name type="scientific">Mesorhabditis belari</name>
    <dbReference type="NCBI Taxonomy" id="2138241"/>
    <lineage>
        <taxon>Eukaryota</taxon>
        <taxon>Metazoa</taxon>
        <taxon>Ecdysozoa</taxon>
        <taxon>Nematoda</taxon>
        <taxon>Chromadorea</taxon>
        <taxon>Rhabditida</taxon>
        <taxon>Rhabditina</taxon>
        <taxon>Rhabditomorpha</taxon>
        <taxon>Rhabditoidea</taxon>
        <taxon>Rhabditidae</taxon>
        <taxon>Mesorhabditinae</taxon>
        <taxon>Mesorhabditis</taxon>
    </lineage>
</organism>
<evidence type="ECO:0000256" key="8">
    <source>
        <dbReference type="SAM" id="SignalP"/>
    </source>
</evidence>
<reference evidence="12" key="1">
    <citation type="submission" date="2024-02" db="UniProtKB">
        <authorList>
            <consortium name="WormBaseParasite"/>
        </authorList>
    </citation>
    <scope>IDENTIFICATION</scope>
</reference>
<dbReference type="PANTHER" id="PTHR22600:SF21">
    <property type="entry name" value="BETA-HEXOSAMINIDASE A"/>
    <property type="match status" value="1"/>
</dbReference>
<dbReference type="GO" id="GO:0006689">
    <property type="term" value="P:ganglioside catabolic process"/>
    <property type="evidence" value="ECO:0007669"/>
    <property type="project" value="TreeGrafter"/>
</dbReference>
<dbReference type="GO" id="GO:0004563">
    <property type="term" value="F:beta-N-acetylhexosaminidase activity"/>
    <property type="evidence" value="ECO:0007669"/>
    <property type="project" value="UniProtKB-EC"/>
</dbReference>
<evidence type="ECO:0000313" key="12">
    <source>
        <dbReference type="WBParaSite" id="MBELARI_LOCUS17930"/>
    </source>
</evidence>
<dbReference type="InterPro" id="IPR017853">
    <property type="entry name" value="GH"/>
</dbReference>
<feature type="signal peptide" evidence="8">
    <location>
        <begin position="1"/>
        <end position="18"/>
    </location>
</feature>
<dbReference type="EC" id="3.2.1.52" evidence="3"/>
<dbReference type="AlphaFoldDB" id="A0AAF3EUR8"/>
<dbReference type="GO" id="GO:0005975">
    <property type="term" value="P:carbohydrate metabolic process"/>
    <property type="evidence" value="ECO:0007669"/>
    <property type="project" value="InterPro"/>
</dbReference>
<dbReference type="SUPFAM" id="SSF51445">
    <property type="entry name" value="(Trans)glycosidases"/>
    <property type="match status" value="1"/>
</dbReference>
<sequence>MILQIISLFCLFCATALAWPDPKLRTKGQIWPQPQNIQYLHAVRQAAKKVVVTKNIDCDILDKALKRYEKMLGLTFEMASSRSLLYGFANEDPLTSLHVDVAETDCPGYPSLGVDESYTLDANTTNVYIKANQVWGALRGLESFSQLFFYKGNDQFFQTAIISNDYPRFPHRGLLLDTSRHFYSMKVIKAIIELMAMNKLNVFHWHLVDMEAFPYVSKVYPEFGQGAYGSNHTYTSAQVKEIIDFARLHGIRVLPELDTPGHVASWGRALPFMTSRCFDKTGKEMSDLDRGMLDVSNKKMWSALVALFKELMSLFPDKYFHLGGDETDFWMENCWMNNANITTFMKVGELKTAGL</sequence>
<dbReference type="Pfam" id="PF00728">
    <property type="entry name" value="Glyco_hydro_20"/>
    <property type="match status" value="1"/>
</dbReference>
<keyword evidence="6" id="KW-0326">Glycosidase</keyword>
<dbReference type="Gene3D" id="3.20.20.80">
    <property type="entry name" value="Glycosidases"/>
    <property type="match status" value="1"/>
</dbReference>
<name>A0AAF3EUR8_9BILA</name>
<dbReference type="PANTHER" id="PTHR22600">
    <property type="entry name" value="BETA-HEXOSAMINIDASE"/>
    <property type="match status" value="1"/>
</dbReference>
<feature type="domain" description="Glycoside hydrolase family 20 catalytic" evidence="9">
    <location>
        <begin position="169"/>
        <end position="352"/>
    </location>
</feature>
<keyword evidence="5" id="KW-0325">Glycoprotein</keyword>
<dbReference type="GO" id="GO:0005764">
    <property type="term" value="C:lysosome"/>
    <property type="evidence" value="ECO:0007669"/>
    <property type="project" value="TreeGrafter"/>
</dbReference>
<dbReference type="SUPFAM" id="SSF55545">
    <property type="entry name" value="beta-N-acetylhexosaminidase-like domain"/>
    <property type="match status" value="1"/>
</dbReference>
<dbReference type="Gene3D" id="3.30.379.10">
    <property type="entry name" value="Chitobiase/beta-hexosaminidase domain 2-like"/>
    <property type="match status" value="1"/>
</dbReference>
<dbReference type="WBParaSite" id="MBELARI_LOCUS17930">
    <property type="protein sequence ID" value="MBELARI_LOCUS17930"/>
    <property type="gene ID" value="MBELARI_LOCUS17930"/>
</dbReference>
<dbReference type="InterPro" id="IPR029018">
    <property type="entry name" value="Hex-like_dom2"/>
</dbReference>
<dbReference type="Pfam" id="PF14845">
    <property type="entry name" value="Glycohydro_20b2"/>
    <property type="match status" value="1"/>
</dbReference>
<feature type="active site" description="Proton donor" evidence="7">
    <location>
        <position position="326"/>
    </location>
</feature>
<evidence type="ECO:0000256" key="6">
    <source>
        <dbReference type="ARBA" id="ARBA00023295"/>
    </source>
</evidence>
<dbReference type="GO" id="GO:0016020">
    <property type="term" value="C:membrane"/>
    <property type="evidence" value="ECO:0007669"/>
    <property type="project" value="TreeGrafter"/>
</dbReference>
<comment type="similarity">
    <text evidence="2">Belongs to the glycosyl hydrolase 20 family.</text>
</comment>
<dbReference type="GO" id="GO:0030203">
    <property type="term" value="P:glycosaminoglycan metabolic process"/>
    <property type="evidence" value="ECO:0007669"/>
    <property type="project" value="TreeGrafter"/>
</dbReference>
<evidence type="ECO:0000259" key="9">
    <source>
        <dbReference type="Pfam" id="PF00728"/>
    </source>
</evidence>
<protein>
    <recommendedName>
        <fullName evidence="3">beta-N-acetylhexosaminidase</fullName>
        <ecNumber evidence="3">3.2.1.52</ecNumber>
    </recommendedName>
</protein>
<dbReference type="InterPro" id="IPR015883">
    <property type="entry name" value="Glyco_hydro_20_cat"/>
</dbReference>
<evidence type="ECO:0000256" key="3">
    <source>
        <dbReference type="ARBA" id="ARBA00012663"/>
    </source>
</evidence>
<dbReference type="Proteomes" id="UP000887575">
    <property type="component" value="Unassembled WGS sequence"/>
</dbReference>
<evidence type="ECO:0000256" key="5">
    <source>
        <dbReference type="ARBA" id="ARBA00023180"/>
    </source>
</evidence>
<feature type="chain" id="PRO_5041923363" description="beta-N-acetylhexosaminidase" evidence="8">
    <location>
        <begin position="19"/>
        <end position="355"/>
    </location>
</feature>
<evidence type="ECO:0000256" key="1">
    <source>
        <dbReference type="ARBA" id="ARBA00001231"/>
    </source>
</evidence>
<dbReference type="InterPro" id="IPR025705">
    <property type="entry name" value="Beta_hexosaminidase_sua/sub"/>
</dbReference>
<evidence type="ECO:0000256" key="2">
    <source>
        <dbReference type="ARBA" id="ARBA00006285"/>
    </source>
</evidence>
<evidence type="ECO:0000256" key="4">
    <source>
        <dbReference type="ARBA" id="ARBA00022801"/>
    </source>
</evidence>
<keyword evidence="4" id="KW-0378">Hydrolase</keyword>
<evidence type="ECO:0000256" key="7">
    <source>
        <dbReference type="PIRSR" id="PIRSR625705-1"/>
    </source>
</evidence>
<comment type="catalytic activity">
    <reaction evidence="1">
        <text>Hydrolysis of terminal non-reducing N-acetyl-D-hexosamine residues in N-acetyl-beta-D-hexosaminides.</text>
        <dbReference type="EC" id="3.2.1.52"/>
    </reaction>
</comment>
<keyword evidence="11" id="KW-1185">Reference proteome</keyword>
<accession>A0AAF3EUR8</accession>
<dbReference type="PRINTS" id="PR00738">
    <property type="entry name" value="GLHYDRLASE20"/>
</dbReference>